<dbReference type="SUPFAM" id="SSF103473">
    <property type="entry name" value="MFS general substrate transporter"/>
    <property type="match status" value="1"/>
</dbReference>
<dbReference type="CDD" id="cd17503">
    <property type="entry name" value="MFS_LmrB_MDR_like"/>
    <property type="match status" value="1"/>
</dbReference>
<evidence type="ECO:0000256" key="1">
    <source>
        <dbReference type="ARBA" id="ARBA00004651"/>
    </source>
</evidence>
<feature type="domain" description="Major facilitator superfamily (MFS) profile" evidence="8">
    <location>
        <begin position="19"/>
        <end position="481"/>
    </location>
</feature>
<dbReference type="Gene3D" id="1.20.1720.10">
    <property type="entry name" value="Multidrug resistance protein D"/>
    <property type="match status" value="1"/>
</dbReference>
<feature type="transmembrane region" description="Helical" evidence="7">
    <location>
        <begin position="17"/>
        <end position="37"/>
    </location>
</feature>
<gene>
    <name evidence="9" type="ORF">GCM10019998_10250</name>
</gene>
<feature type="transmembrane region" description="Helical" evidence="7">
    <location>
        <begin position="204"/>
        <end position="224"/>
    </location>
</feature>
<dbReference type="Pfam" id="PF07690">
    <property type="entry name" value="MFS_1"/>
    <property type="match status" value="1"/>
</dbReference>
<evidence type="ECO:0000256" key="7">
    <source>
        <dbReference type="SAM" id="Phobius"/>
    </source>
</evidence>
<evidence type="ECO:0000259" key="8">
    <source>
        <dbReference type="PROSITE" id="PS50850"/>
    </source>
</evidence>
<comment type="subcellular location">
    <subcellularLocation>
        <location evidence="1">Cell membrane</location>
        <topology evidence="1">Multi-pass membrane protein</topology>
    </subcellularLocation>
</comment>
<dbReference type="NCBIfam" id="TIGR00711">
    <property type="entry name" value="efflux_EmrB"/>
    <property type="match status" value="1"/>
</dbReference>
<keyword evidence="4 7" id="KW-0812">Transmembrane</keyword>
<feature type="transmembrane region" description="Helical" evidence="7">
    <location>
        <begin position="230"/>
        <end position="252"/>
    </location>
</feature>
<keyword evidence="3" id="KW-1003">Cell membrane</keyword>
<keyword evidence="2" id="KW-0813">Transport</keyword>
<dbReference type="Gene3D" id="1.20.1250.20">
    <property type="entry name" value="MFS general substrate transporter like domains"/>
    <property type="match status" value="1"/>
</dbReference>
<dbReference type="Proteomes" id="UP001501577">
    <property type="component" value="Unassembled WGS sequence"/>
</dbReference>
<keyword evidence="5 7" id="KW-1133">Transmembrane helix</keyword>
<evidence type="ECO:0000256" key="2">
    <source>
        <dbReference type="ARBA" id="ARBA00022448"/>
    </source>
</evidence>
<dbReference type="PANTHER" id="PTHR42718">
    <property type="entry name" value="MAJOR FACILITATOR SUPERFAMILY MULTIDRUG TRANSPORTER MFSC"/>
    <property type="match status" value="1"/>
</dbReference>
<dbReference type="PRINTS" id="PR01036">
    <property type="entry name" value="TCRTETB"/>
</dbReference>
<dbReference type="InterPro" id="IPR036259">
    <property type="entry name" value="MFS_trans_sf"/>
</dbReference>
<dbReference type="InterPro" id="IPR011701">
    <property type="entry name" value="MFS"/>
</dbReference>
<evidence type="ECO:0000256" key="3">
    <source>
        <dbReference type="ARBA" id="ARBA00022475"/>
    </source>
</evidence>
<feature type="transmembrane region" description="Helical" evidence="7">
    <location>
        <begin position="272"/>
        <end position="297"/>
    </location>
</feature>
<organism evidence="9 10">
    <name type="scientific">Tetragenococcus solitarius</name>
    <dbReference type="NCBI Taxonomy" id="71453"/>
    <lineage>
        <taxon>Bacteria</taxon>
        <taxon>Bacillati</taxon>
        <taxon>Bacillota</taxon>
        <taxon>Bacilli</taxon>
        <taxon>Lactobacillales</taxon>
        <taxon>Enterococcaceae</taxon>
        <taxon>Tetragenococcus</taxon>
    </lineage>
</organism>
<dbReference type="InterPro" id="IPR020846">
    <property type="entry name" value="MFS_dom"/>
</dbReference>
<evidence type="ECO:0000256" key="6">
    <source>
        <dbReference type="ARBA" id="ARBA00023136"/>
    </source>
</evidence>
<dbReference type="PROSITE" id="PS50850">
    <property type="entry name" value="MFS"/>
    <property type="match status" value="1"/>
</dbReference>
<dbReference type="EMBL" id="BAAAXQ010000029">
    <property type="protein sequence ID" value="GAA3015968.1"/>
    <property type="molecule type" value="Genomic_DNA"/>
</dbReference>
<reference evidence="9 10" key="1">
    <citation type="journal article" date="2019" name="Int. J. Syst. Evol. Microbiol.">
        <title>The Global Catalogue of Microorganisms (GCM) 10K type strain sequencing project: providing services to taxonomists for standard genome sequencing and annotation.</title>
        <authorList>
            <consortium name="The Broad Institute Genomics Platform"/>
            <consortium name="The Broad Institute Genome Sequencing Center for Infectious Disease"/>
            <person name="Wu L."/>
            <person name="Ma J."/>
        </authorList>
    </citation>
    <scope>NUCLEOTIDE SEQUENCE [LARGE SCALE GENOMIC DNA]</scope>
    <source>
        <strain evidence="9 10">JCM 8736</strain>
    </source>
</reference>
<dbReference type="InterPro" id="IPR004638">
    <property type="entry name" value="EmrB-like"/>
</dbReference>
<evidence type="ECO:0000256" key="4">
    <source>
        <dbReference type="ARBA" id="ARBA00022692"/>
    </source>
</evidence>
<protein>
    <submittedName>
        <fullName evidence="9">MDR family MFS transporter</fullName>
    </submittedName>
</protein>
<dbReference type="RefSeq" id="WP_068708997.1">
    <property type="nucleotide sequence ID" value="NZ_BAAAXQ010000029.1"/>
</dbReference>
<evidence type="ECO:0000313" key="9">
    <source>
        <dbReference type="EMBL" id="GAA3015968.1"/>
    </source>
</evidence>
<feature type="transmembrane region" description="Helical" evidence="7">
    <location>
        <begin position="309"/>
        <end position="326"/>
    </location>
</feature>
<sequence length="487" mass="52926">MGNEQPLDIYGKPYNRAMIVAILMVGSFCTVLNQTLLNTAFPTLMRTFNITASDVQWLTTGFLLVNGIMIPITAWMINKFSSKKLYLFAMAVFLIGTITCFIAPTFSILLIGRLVQAAGVGISMPLLQNIMYTIYPPERRGAAMGMVGIVIALAPALGPTLSGWVIDHYSWRQLFGIVIPIVLLVIILSFFLMRSVIPLSNPKIDFLSVILSTIGFGSLLYGFSSVGNKGWSSFEVIGFILVGAVVLAFFVWRQLHIENPLLELRVFKSSTFTLAAILAGVTNMAMIGVSMVVPMYIQNIHGASAFQSGLMLLPGALVIGVMNPITGSIFDKYGAKRLAIIGMFILSCSTAPFAFLTENTPSAYIIVLYMVRMFGISMVMMPVTTSGMNSLPAKLISHGTAVNNTFRQVASSIGTAILISVLTNITNNNLPKESMMEKTPLAYARQAINATLSGYQAAFSVAILFCIVGFILTFFIKKTSKSKEAHV</sequence>
<feature type="transmembrane region" description="Helical" evidence="7">
    <location>
        <begin position="171"/>
        <end position="192"/>
    </location>
</feature>
<comment type="caution">
    <text evidence="9">The sequence shown here is derived from an EMBL/GenBank/DDBJ whole genome shotgun (WGS) entry which is preliminary data.</text>
</comment>
<keyword evidence="6 7" id="KW-0472">Membrane</keyword>
<accession>A0ABN3Y2Y9</accession>
<feature type="transmembrane region" description="Helical" evidence="7">
    <location>
        <begin position="338"/>
        <end position="357"/>
    </location>
</feature>
<feature type="transmembrane region" description="Helical" evidence="7">
    <location>
        <begin position="455"/>
        <end position="476"/>
    </location>
</feature>
<feature type="transmembrane region" description="Helical" evidence="7">
    <location>
        <begin position="85"/>
        <end position="111"/>
    </location>
</feature>
<dbReference type="PANTHER" id="PTHR42718:SF24">
    <property type="entry name" value="MAJOR FACILITATOR SUPERFAMILY (MFS) PROFILE DOMAIN-CONTAINING PROTEIN"/>
    <property type="match status" value="1"/>
</dbReference>
<proteinExistence type="predicted"/>
<evidence type="ECO:0000313" key="10">
    <source>
        <dbReference type="Proteomes" id="UP001501577"/>
    </source>
</evidence>
<feature type="transmembrane region" description="Helical" evidence="7">
    <location>
        <begin position="142"/>
        <end position="165"/>
    </location>
</feature>
<evidence type="ECO:0000256" key="5">
    <source>
        <dbReference type="ARBA" id="ARBA00022989"/>
    </source>
</evidence>
<keyword evidence="10" id="KW-1185">Reference proteome</keyword>
<name>A0ABN3Y2Y9_9ENTE</name>
<feature type="transmembrane region" description="Helical" evidence="7">
    <location>
        <begin position="57"/>
        <end position="78"/>
    </location>
</feature>
<feature type="transmembrane region" description="Helical" evidence="7">
    <location>
        <begin position="363"/>
        <end position="384"/>
    </location>
</feature>